<accession>A0A6J5KS92</accession>
<proteinExistence type="predicted"/>
<reference evidence="1" key="1">
    <citation type="submission" date="2020-04" db="EMBL/GenBank/DDBJ databases">
        <authorList>
            <person name="Chiriac C."/>
            <person name="Salcher M."/>
            <person name="Ghai R."/>
            <person name="Kavagutti S V."/>
        </authorList>
    </citation>
    <scope>NUCLEOTIDE SEQUENCE</scope>
</reference>
<gene>
    <name evidence="1" type="ORF">UFOVP46_94</name>
</gene>
<sequence>MAQVQEVIEWLSKLDPEETIALTGWWIKSDVEHNNDIKLSDDQWDAIVDMHESNIERHIDDVVAEVLEEGH</sequence>
<name>A0A6J5KS92_9CAUD</name>
<dbReference type="EMBL" id="LR796174">
    <property type="protein sequence ID" value="CAB4123787.1"/>
    <property type="molecule type" value="Genomic_DNA"/>
</dbReference>
<protein>
    <submittedName>
        <fullName evidence="1">Uncharacterized protein</fullName>
    </submittedName>
</protein>
<evidence type="ECO:0000313" key="1">
    <source>
        <dbReference type="EMBL" id="CAB4123787.1"/>
    </source>
</evidence>
<organism evidence="1">
    <name type="scientific">uncultured Caudovirales phage</name>
    <dbReference type="NCBI Taxonomy" id="2100421"/>
    <lineage>
        <taxon>Viruses</taxon>
        <taxon>Duplodnaviria</taxon>
        <taxon>Heunggongvirae</taxon>
        <taxon>Uroviricota</taxon>
        <taxon>Caudoviricetes</taxon>
        <taxon>Peduoviridae</taxon>
        <taxon>Maltschvirus</taxon>
        <taxon>Maltschvirus maltsch</taxon>
    </lineage>
</organism>